<evidence type="ECO:0000313" key="3">
    <source>
        <dbReference type="Proteomes" id="UP000019443"/>
    </source>
</evidence>
<dbReference type="Gene3D" id="3.40.630.30">
    <property type="match status" value="1"/>
</dbReference>
<dbReference type="InterPro" id="IPR054597">
    <property type="entry name" value="FeeM_cat"/>
</dbReference>
<feature type="domain" description="N-acetyltransferase" evidence="1">
    <location>
        <begin position="228"/>
        <end position="395"/>
    </location>
</feature>
<keyword evidence="2" id="KW-0614">Plasmid</keyword>
<dbReference type="Pfam" id="PF21926">
    <property type="entry name" value="FeeM"/>
    <property type="match status" value="1"/>
</dbReference>
<reference evidence="2" key="1">
    <citation type="submission" date="2013-11" db="EMBL/GenBank/DDBJ databases">
        <title>Draft genome sequence of the broad-host-range Rhizobium sp. LPU83 strain, a member of the low-genetic diversity Oregon-like Rhizobium sp. group.</title>
        <authorList>
            <person name="Wibberg D."/>
            <person name="Puehler A."/>
            <person name="Schlueter A."/>
        </authorList>
    </citation>
    <scope>NUCLEOTIDE SEQUENCE [LARGE SCALE GENOMIC DNA]</scope>
    <source>
        <strain evidence="2">LPU83</strain>
        <plasmid evidence="2">pLPU83b</plasmid>
    </source>
</reference>
<keyword evidence="3" id="KW-1185">Reference proteome</keyword>
<proteinExistence type="predicted"/>
<gene>
    <name evidence="2" type="ORF">LPU83_pLPU83b_0012</name>
</gene>
<dbReference type="InterPro" id="IPR016181">
    <property type="entry name" value="Acyl_CoA_acyltransferase"/>
</dbReference>
<sequence>MQLQFDPVMMVKPRQIQLPYGPTCRLRLGRAAYDGVLHAAGIDLWAVTTQDRRLLRRLREAEALSLSLACDGSGSGLRLSDFTVDEEIGRILFRLSDPLKNGAEPTWLEHSVSTVVRAPCLFRRVAEADLAAVSPFELVLRLIEPDGFLVPSAVISLEVHRPWGGRFNIRGRVVHRAELDGGSQLVIRPERVPDKAAAGWLAVCESDTFGIRQLRMNGLSARGAGRFLRISRCSTVADWHNVVRLRRIANQFFGRHQEADDDTIWTDELDDNSLSLLVWLGRNPVGTGRLVFNGGDRRLSEIEASSPLPDWVWAERFLEVSRVAIDADHRSAGVMIAIFQEVGRIALETNCRYLVLDAIEKLVPIYEKVGAVHLPNTKKHPFSDETVHVMVIDIRRSLTSIDRRLLYWLAVFGPALRSHLRLFGARHTRAILNRGIQIGFTVKQALARALFFRSI</sequence>
<dbReference type="PROSITE" id="PS51186">
    <property type="entry name" value="GNAT"/>
    <property type="match status" value="1"/>
</dbReference>
<dbReference type="InterPro" id="IPR000182">
    <property type="entry name" value="GNAT_dom"/>
</dbReference>
<accession>W6RFJ0</accession>
<evidence type="ECO:0000259" key="1">
    <source>
        <dbReference type="PROSITE" id="PS51186"/>
    </source>
</evidence>
<dbReference type="AlphaFoldDB" id="W6RFJ0"/>
<dbReference type="GO" id="GO:0016747">
    <property type="term" value="F:acyltransferase activity, transferring groups other than amino-acyl groups"/>
    <property type="evidence" value="ECO:0007669"/>
    <property type="project" value="InterPro"/>
</dbReference>
<dbReference type="EMBL" id="CBYB010000003">
    <property type="protein sequence ID" value="CDM60012.1"/>
    <property type="molecule type" value="Genomic_DNA"/>
</dbReference>
<geneLocation type="plasmid" evidence="2">
    <name>pLPU83b</name>
</geneLocation>
<protein>
    <recommendedName>
        <fullName evidence="1">N-acetyltransferase domain-containing protein</fullName>
    </recommendedName>
</protein>
<dbReference type="SUPFAM" id="SSF55729">
    <property type="entry name" value="Acyl-CoA N-acyltransferases (Nat)"/>
    <property type="match status" value="1"/>
</dbReference>
<organism evidence="2 3">
    <name type="scientific">Rhizobium favelukesii</name>
    <dbReference type="NCBI Taxonomy" id="348824"/>
    <lineage>
        <taxon>Bacteria</taxon>
        <taxon>Pseudomonadati</taxon>
        <taxon>Pseudomonadota</taxon>
        <taxon>Alphaproteobacteria</taxon>
        <taxon>Hyphomicrobiales</taxon>
        <taxon>Rhizobiaceae</taxon>
        <taxon>Rhizobium/Agrobacterium group</taxon>
        <taxon>Rhizobium</taxon>
    </lineage>
</organism>
<name>W6RFJ0_9HYPH</name>
<evidence type="ECO:0000313" key="2">
    <source>
        <dbReference type="EMBL" id="CDM60012.1"/>
    </source>
</evidence>
<comment type="caution">
    <text evidence="2">The sequence shown here is derived from an EMBL/GenBank/DDBJ whole genome shotgun (WGS) entry which is preliminary data.</text>
</comment>
<dbReference type="Proteomes" id="UP000019443">
    <property type="component" value="Unassembled WGS sequence"/>
</dbReference>
<dbReference type="RefSeq" id="WP_024318899.1">
    <property type="nucleotide sequence ID" value="NZ_ATTO01000127.1"/>
</dbReference>